<dbReference type="Proteomes" id="UP000276133">
    <property type="component" value="Unassembled WGS sequence"/>
</dbReference>
<evidence type="ECO:0000313" key="2">
    <source>
        <dbReference type="Proteomes" id="UP000276133"/>
    </source>
</evidence>
<gene>
    <name evidence="1" type="ORF">BpHYR1_007354</name>
</gene>
<organism evidence="1 2">
    <name type="scientific">Brachionus plicatilis</name>
    <name type="common">Marine rotifer</name>
    <name type="synonym">Brachionus muelleri</name>
    <dbReference type="NCBI Taxonomy" id="10195"/>
    <lineage>
        <taxon>Eukaryota</taxon>
        <taxon>Metazoa</taxon>
        <taxon>Spiralia</taxon>
        <taxon>Gnathifera</taxon>
        <taxon>Rotifera</taxon>
        <taxon>Eurotatoria</taxon>
        <taxon>Monogononta</taxon>
        <taxon>Pseudotrocha</taxon>
        <taxon>Ploima</taxon>
        <taxon>Brachionidae</taxon>
        <taxon>Brachionus</taxon>
    </lineage>
</organism>
<name>A0A3M7PD54_BRAPC</name>
<evidence type="ECO:0000313" key="1">
    <source>
        <dbReference type="EMBL" id="RMZ96654.1"/>
    </source>
</evidence>
<comment type="caution">
    <text evidence="1">The sequence shown here is derived from an EMBL/GenBank/DDBJ whole genome shotgun (WGS) entry which is preliminary data.</text>
</comment>
<reference evidence="1 2" key="1">
    <citation type="journal article" date="2018" name="Sci. Rep.">
        <title>Genomic signatures of local adaptation to the degree of environmental predictability in rotifers.</title>
        <authorList>
            <person name="Franch-Gras L."/>
            <person name="Hahn C."/>
            <person name="Garcia-Roger E.M."/>
            <person name="Carmona M.J."/>
            <person name="Serra M."/>
            <person name="Gomez A."/>
        </authorList>
    </citation>
    <scope>NUCLEOTIDE SEQUENCE [LARGE SCALE GENOMIC DNA]</scope>
    <source>
        <strain evidence="1">HYR1</strain>
    </source>
</reference>
<keyword evidence="2" id="KW-1185">Reference proteome</keyword>
<protein>
    <submittedName>
        <fullName evidence="1">Uncharacterized protein</fullName>
    </submittedName>
</protein>
<sequence>MSQKKLTKSTNYQSRVFFHIVPPLRLTVLIQLPEFFLVVTKSTIASVGWTHADQTPEFVRHLGT</sequence>
<accession>A0A3M7PD54</accession>
<proteinExistence type="predicted"/>
<dbReference type="EMBL" id="REGN01011992">
    <property type="protein sequence ID" value="RMZ96654.1"/>
    <property type="molecule type" value="Genomic_DNA"/>
</dbReference>
<dbReference type="AlphaFoldDB" id="A0A3M7PD54"/>